<dbReference type="RefSeq" id="WP_120342673.1">
    <property type="nucleotide sequence ID" value="NZ_MCAS01000001.1"/>
</dbReference>
<accession>A0A420H152</accession>
<sequence length="399" mass="44369">MIVIVVDSMERYYFVTRLVQTVRDEFSFLFLTSEPLAHVALRMAGHESVYLRHEASRVSGYDRGAENSQYERSIEVLNAQIDTEQARLDSAAVFRTVSDLFLTRKVAVCLMWNGQQLVCRAVSHACMVHGVATRFLELSNLPGKLFVDSMGVNALSSISSDPALIDRLPMPSEDKHRRWLLHYEEYKSRPLPQSRTSLKRKGLSLLNYVLKVATRGVGRKRLDTVRVSNAAKLPIQAGQLSADDLAMRRYVFLPLQVSGDTQIKLHSDVDNLEAIQIAFQFASNASADLIVKIHPAEIDTGVIDEIVGLQGTYHFEIADAATVELIRHAEAVVTINSTVGLEALLYGKEVVALGRCFYKEFDRGRLMKYIHGFLIDGVDYFGTGPVPAGAARRVLTPGG</sequence>
<dbReference type="Proteomes" id="UP000283709">
    <property type="component" value="Unassembled WGS sequence"/>
</dbReference>
<protein>
    <submittedName>
        <fullName evidence="1">Capsular biosynthesis protein</fullName>
    </submittedName>
</protein>
<dbReference type="GO" id="GO:0015774">
    <property type="term" value="P:polysaccharide transport"/>
    <property type="evidence" value="ECO:0007669"/>
    <property type="project" value="InterPro"/>
</dbReference>
<evidence type="ECO:0000313" key="1">
    <source>
        <dbReference type="EMBL" id="RKF51036.1"/>
    </source>
</evidence>
<evidence type="ECO:0000313" key="2">
    <source>
        <dbReference type="Proteomes" id="UP000283709"/>
    </source>
</evidence>
<comment type="caution">
    <text evidence="1">The sequence shown here is derived from an EMBL/GenBank/DDBJ whole genome shotgun (WGS) entry which is preliminary data.</text>
</comment>
<dbReference type="GO" id="GO:0000271">
    <property type="term" value="P:polysaccharide biosynthetic process"/>
    <property type="evidence" value="ECO:0007669"/>
    <property type="project" value="InterPro"/>
</dbReference>
<organism evidence="1 2">
    <name type="scientific">Paraburkholderia fungorum</name>
    <dbReference type="NCBI Taxonomy" id="134537"/>
    <lineage>
        <taxon>Bacteria</taxon>
        <taxon>Pseudomonadati</taxon>
        <taxon>Pseudomonadota</taxon>
        <taxon>Betaproteobacteria</taxon>
        <taxon>Burkholderiales</taxon>
        <taxon>Burkholderiaceae</taxon>
        <taxon>Paraburkholderia</taxon>
    </lineage>
</organism>
<dbReference type="OrthoDB" id="543755at2"/>
<dbReference type="Pfam" id="PF05159">
    <property type="entry name" value="Capsule_synth"/>
    <property type="match status" value="1"/>
</dbReference>
<reference evidence="1 2" key="1">
    <citation type="submission" date="2016-07" db="EMBL/GenBank/DDBJ databases">
        <title>Genome analysis of Burkholderia fungorum ES3-20.</title>
        <authorList>
            <person name="Xu D."/>
            <person name="Yao R."/>
            <person name="Zheng S."/>
        </authorList>
    </citation>
    <scope>NUCLEOTIDE SEQUENCE [LARGE SCALE GENOMIC DNA]</scope>
    <source>
        <strain evidence="1 2">ES3-20</strain>
    </source>
</reference>
<proteinExistence type="predicted"/>
<dbReference type="AlphaFoldDB" id="A0A420H152"/>
<dbReference type="InterPro" id="IPR007833">
    <property type="entry name" value="Capsule_polysaccharide_synth"/>
</dbReference>
<gene>
    <name evidence="1" type="ORF">BCY88_02485</name>
</gene>
<dbReference type="EMBL" id="MCAS01000001">
    <property type="protein sequence ID" value="RKF51036.1"/>
    <property type="molecule type" value="Genomic_DNA"/>
</dbReference>
<name>A0A420H152_9BURK</name>